<keyword evidence="1" id="KW-0175">Coiled coil</keyword>
<dbReference type="Pfam" id="PF14774">
    <property type="entry name" value="FAM177"/>
    <property type="match status" value="1"/>
</dbReference>
<dbReference type="EMBL" id="KE560766">
    <property type="protein sequence ID" value="EPZ35726.1"/>
    <property type="molecule type" value="Genomic_DNA"/>
</dbReference>
<dbReference type="HOGENOM" id="CLU_1415910_0_0_1"/>
<dbReference type="PANTHER" id="PTHR31206">
    <property type="entry name" value="LP10445P"/>
    <property type="match status" value="1"/>
</dbReference>
<keyword evidence="3" id="KW-1185">Reference proteome</keyword>
<evidence type="ECO:0000256" key="1">
    <source>
        <dbReference type="SAM" id="Coils"/>
    </source>
</evidence>
<feature type="coiled-coil region" evidence="1">
    <location>
        <begin position="155"/>
        <end position="187"/>
    </location>
</feature>
<evidence type="ECO:0000313" key="3">
    <source>
        <dbReference type="Proteomes" id="UP000030755"/>
    </source>
</evidence>
<dbReference type="PANTHER" id="PTHR31206:SF1">
    <property type="entry name" value="LP10445P"/>
    <property type="match status" value="1"/>
</dbReference>
<dbReference type="AlphaFoldDB" id="A0A075AZI2"/>
<dbReference type="Proteomes" id="UP000030755">
    <property type="component" value="Unassembled WGS sequence"/>
</dbReference>
<protein>
    <submittedName>
        <fullName evidence="2">Uncharacterized protein</fullName>
    </submittedName>
</protein>
<reference evidence="2 3" key="1">
    <citation type="journal article" date="2013" name="Curr. Biol.">
        <title>Shared signatures of parasitism and phylogenomics unite Cryptomycota and microsporidia.</title>
        <authorList>
            <person name="James T.Y."/>
            <person name="Pelin A."/>
            <person name="Bonen L."/>
            <person name="Ahrendt S."/>
            <person name="Sain D."/>
            <person name="Corradi N."/>
            <person name="Stajich J.E."/>
        </authorList>
    </citation>
    <scope>NUCLEOTIDE SEQUENCE [LARGE SCALE GENOMIC DNA]</scope>
    <source>
        <strain evidence="2 3">CSF55</strain>
    </source>
</reference>
<dbReference type="OrthoDB" id="45963at2759"/>
<gene>
    <name evidence="2" type="ORF">O9G_005170</name>
</gene>
<dbReference type="InterPro" id="IPR028260">
    <property type="entry name" value="FAM177"/>
</dbReference>
<name>A0A075AZI2_ROZAC</name>
<sequence>MLSAEPKLELQSEIENDGNVQNDQNYSYANPYYVEPSIQHEHNTIYSPIIQNENDIQYQTYSDYYSQQQMYPYANLNIQPSIHNNPLHTVPPQATPEVQINMQPQQANNNTEKDAQKTIWNWAVDASKSLLGGIDFIGEKVASAIGITSSKYQTYIDYAERMKELDLEEQRLELKKENSRYLQLESQVSNRK</sequence>
<evidence type="ECO:0000313" key="2">
    <source>
        <dbReference type="EMBL" id="EPZ35726.1"/>
    </source>
</evidence>
<proteinExistence type="predicted"/>
<organism evidence="2 3">
    <name type="scientific">Rozella allomycis (strain CSF55)</name>
    <dbReference type="NCBI Taxonomy" id="988480"/>
    <lineage>
        <taxon>Eukaryota</taxon>
        <taxon>Fungi</taxon>
        <taxon>Fungi incertae sedis</taxon>
        <taxon>Cryptomycota</taxon>
        <taxon>Cryptomycota incertae sedis</taxon>
        <taxon>Rozella</taxon>
    </lineage>
</organism>
<accession>A0A075AZI2</accession>